<evidence type="ECO:0000256" key="1">
    <source>
        <dbReference type="SAM" id="Phobius"/>
    </source>
</evidence>
<organism evidence="2 3">
    <name type="scientific">Candidatus Rickettsia kedanie</name>
    <dbReference type="NCBI Taxonomy" id="3115352"/>
    <lineage>
        <taxon>Bacteria</taxon>
        <taxon>Pseudomonadati</taxon>
        <taxon>Pseudomonadota</taxon>
        <taxon>Alphaproteobacteria</taxon>
        <taxon>Rickettsiales</taxon>
        <taxon>Rickettsiaceae</taxon>
        <taxon>Rickettsieae</taxon>
        <taxon>Rickettsia</taxon>
        <taxon>spotted fever group</taxon>
    </lineage>
</organism>
<evidence type="ECO:0000313" key="3">
    <source>
        <dbReference type="Proteomes" id="UP001628124"/>
    </source>
</evidence>
<comment type="caution">
    <text evidence="2">The sequence shown here is derived from an EMBL/GenBank/DDBJ whole genome shotgun (WGS) entry which is preliminary data.</text>
</comment>
<sequence length="57" mass="6847">MIIDEEDFDEMTIGEDIAFSKLADKRLKETKYWIKHEDAWIFLALLVSIVVWIHSRH</sequence>
<reference evidence="2 3" key="1">
    <citation type="journal article" date="2024" name="Microbiol. Immunol.">
        <title>Discovery of a novel spotted fever group Rickettsia, 'Candidatus Rickettsia kedanie,' in unfed larval chigger mites, Leptotrombidium scutellare.</title>
        <authorList>
            <person name="Ogawa M."/>
            <person name="Matsutani M."/>
            <person name="Katayama T."/>
            <person name="Takada N."/>
            <person name="Noda S."/>
            <person name="Takahashi M."/>
            <person name="Kageyama D."/>
            <person name="Hanaoka N."/>
            <person name="Ebihara H."/>
        </authorList>
    </citation>
    <scope>NUCLEOTIDE SEQUENCE [LARGE SCALE GENOMIC DNA]</scope>
    <source>
        <strain evidence="2 3">KNCP2-13</strain>
    </source>
</reference>
<protein>
    <submittedName>
        <fullName evidence="2">Uncharacterized protein</fullName>
    </submittedName>
</protein>
<dbReference type="EMBL" id="BAABMM010000005">
    <property type="protein sequence ID" value="GAA5251795.1"/>
    <property type="molecule type" value="Genomic_DNA"/>
</dbReference>
<feature type="transmembrane region" description="Helical" evidence="1">
    <location>
        <begin position="39"/>
        <end position="55"/>
    </location>
</feature>
<keyword evidence="1" id="KW-1133">Transmembrane helix</keyword>
<accession>A0ABP9TWM7</accession>
<keyword evidence="1" id="KW-0472">Membrane</keyword>
<keyword evidence="1" id="KW-0812">Transmembrane</keyword>
<gene>
    <name evidence="2" type="ORF">KNCP2_00830</name>
</gene>
<proteinExistence type="predicted"/>
<keyword evidence="3" id="KW-1185">Reference proteome</keyword>
<dbReference type="Proteomes" id="UP001628124">
    <property type="component" value="Unassembled WGS sequence"/>
</dbReference>
<name>A0ABP9TWM7_9RICK</name>
<dbReference type="RefSeq" id="WP_412707507.1">
    <property type="nucleotide sequence ID" value="NZ_BAABMM010000005.1"/>
</dbReference>
<evidence type="ECO:0000313" key="2">
    <source>
        <dbReference type="EMBL" id="GAA5251795.1"/>
    </source>
</evidence>